<gene>
    <name evidence="2" type="ORF">GS399_17260</name>
</gene>
<dbReference type="InterPro" id="IPR012347">
    <property type="entry name" value="Ferritin-like"/>
</dbReference>
<accession>A0A7K1YDP4</accession>
<evidence type="ECO:0000313" key="2">
    <source>
        <dbReference type="EMBL" id="MXV52724.1"/>
    </source>
</evidence>
<protein>
    <submittedName>
        <fullName evidence="2">DUF4142 domain-containing protein</fullName>
    </submittedName>
</protein>
<evidence type="ECO:0000259" key="1">
    <source>
        <dbReference type="Pfam" id="PF13628"/>
    </source>
</evidence>
<dbReference type="Proteomes" id="UP000466586">
    <property type="component" value="Unassembled WGS sequence"/>
</dbReference>
<dbReference type="InterPro" id="IPR025419">
    <property type="entry name" value="DUF4142"/>
</dbReference>
<sequence length="201" mass="22121">MKKYLIIPLVLATICQQACNNQQKKDSVESAEAVNDSTANVKEDDSEFMTKAASGGMLEVELGKLAQEKGASSRVKNFGAMMVKDHTKAGDELQVLAKTKNVTLPQTLGKDHQDMFDKLKNEKGIDFDKEYMKMMVSDHKEDIEEFNDAAKEGKDADVKAFASKTLPVLTMHLDSAKAINDAVMKMTDNAVTSGSKKFPDH</sequence>
<organism evidence="2 3">
    <name type="scientific">Hufsiella arboris</name>
    <dbReference type="NCBI Taxonomy" id="2695275"/>
    <lineage>
        <taxon>Bacteria</taxon>
        <taxon>Pseudomonadati</taxon>
        <taxon>Bacteroidota</taxon>
        <taxon>Sphingobacteriia</taxon>
        <taxon>Sphingobacteriales</taxon>
        <taxon>Sphingobacteriaceae</taxon>
        <taxon>Hufsiella</taxon>
    </lineage>
</organism>
<name>A0A7K1YDP4_9SPHI</name>
<dbReference type="Pfam" id="PF13628">
    <property type="entry name" value="DUF4142"/>
    <property type="match status" value="1"/>
</dbReference>
<dbReference type="PANTHER" id="PTHR38593">
    <property type="entry name" value="BLR2558 PROTEIN"/>
    <property type="match status" value="1"/>
</dbReference>
<feature type="domain" description="DUF4142" evidence="1">
    <location>
        <begin position="44"/>
        <end position="179"/>
    </location>
</feature>
<evidence type="ECO:0000313" key="3">
    <source>
        <dbReference type="Proteomes" id="UP000466586"/>
    </source>
</evidence>
<dbReference type="AlphaFoldDB" id="A0A7K1YDP4"/>
<dbReference type="EMBL" id="WVHT01000009">
    <property type="protein sequence ID" value="MXV52724.1"/>
    <property type="molecule type" value="Genomic_DNA"/>
</dbReference>
<dbReference type="Gene3D" id="1.20.1260.10">
    <property type="match status" value="1"/>
</dbReference>
<dbReference type="PANTHER" id="PTHR38593:SF1">
    <property type="entry name" value="BLR2558 PROTEIN"/>
    <property type="match status" value="1"/>
</dbReference>
<keyword evidence="3" id="KW-1185">Reference proteome</keyword>
<dbReference type="RefSeq" id="WP_160845900.1">
    <property type="nucleotide sequence ID" value="NZ_WVHT01000009.1"/>
</dbReference>
<reference evidence="2 3" key="1">
    <citation type="submission" date="2019-11" db="EMBL/GenBank/DDBJ databases">
        <title>Pedobacter sp. HMF7647 Genome sequencing and assembly.</title>
        <authorList>
            <person name="Kang H."/>
            <person name="Kim H."/>
            <person name="Joh K."/>
        </authorList>
    </citation>
    <scope>NUCLEOTIDE SEQUENCE [LARGE SCALE GENOMIC DNA]</scope>
    <source>
        <strain evidence="2 3">HMF7647</strain>
    </source>
</reference>
<proteinExistence type="predicted"/>
<comment type="caution">
    <text evidence="2">The sequence shown here is derived from an EMBL/GenBank/DDBJ whole genome shotgun (WGS) entry which is preliminary data.</text>
</comment>